<keyword evidence="3" id="KW-1185">Reference proteome</keyword>
<protein>
    <submittedName>
        <fullName evidence="2">Uncharacterized protein</fullName>
    </submittedName>
</protein>
<dbReference type="Proteomes" id="UP000887013">
    <property type="component" value="Unassembled WGS sequence"/>
</dbReference>
<evidence type="ECO:0000313" key="2">
    <source>
        <dbReference type="EMBL" id="GFS88040.1"/>
    </source>
</evidence>
<evidence type="ECO:0000256" key="1">
    <source>
        <dbReference type="SAM" id="MobiDB-lite"/>
    </source>
</evidence>
<evidence type="ECO:0000313" key="3">
    <source>
        <dbReference type="Proteomes" id="UP000887013"/>
    </source>
</evidence>
<dbReference type="AlphaFoldDB" id="A0A8X6N142"/>
<accession>A0A8X6N142</accession>
<dbReference type="EMBL" id="BMAW01004299">
    <property type="protein sequence ID" value="GFS88040.1"/>
    <property type="molecule type" value="Genomic_DNA"/>
</dbReference>
<feature type="region of interest" description="Disordered" evidence="1">
    <location>
        <begin position="1"/>
        <end position="98"/>
    </location>
</feature>
<comment type="caution">
    <text evidence="2">The sequence shown here is derived from an EMBL/GenBank/DDBJ whole genome shotgun (WGS) entry which is preliminary data.</text>
</comment>
<feature type="compositionally biased region" description="Basic and acidic residues" evidence="1">
    <location>
        <begin position="1"/>
        <end position="29"/>
    </location>
</feature>
<organism evidence="2 3">
    <name type="scientific">Nephila pilipes</name>
    <name type="common">Giant wood spider</name>
    <name type="synonym">Nephila maculata</name>
    <dbReference type="NCBI Taxonomy" id="299642"/>
    <lineage>
        <taxon>Eukaryota</taxon>
        <taxon>Metazoa</taxon>
        <taxon>Ecdysozoa</taxon>
        <taxon>Arthropoda</taxon>
        <taxon>Chelicerata</taxon>
        <taxon>Arachnida</taxon>
        <taxon>Araneae</taxon>
        <taxon>Araneomorphae</taxon>
        <taxon>Entelegynae</taxon>
        <taxon>Araneoidea</taxon>
        <taxon>Nephilidae</taxon>
        <taxon>Nephila</taxon>
    </lineage>
</organism>
<feature type="compositionally biased region" description="Basic and acidic residues" evidence="1">
    <location>
        <begin position="63"/>
        <end position="73"/>
    </location>
</feature>
<proteinExistence type="predicted"/>
<sequence>MKGEKRSKGRNSEKKHRDDKLADNSEEKNRGKKRRKKNRLEESTPFHRRTQGRPPQIDAKSSTSDKRNEKDGGGGRPPAPGRAGARKPSQNAVPFNFEGEQFLGLKSSRSGPYEGRPTIDYFFRFQRLFRVPFYSFFPLPSFNFFRKGNGGSGILS</sequence>
<reference evidence="2" key="1">
    <citation type="submission" date="2020-08" db="EMBL/GenBank/DDBJ databases">
        <title>Multicomponent nature underlies the extraordinary mechanical properties of spider dragline silk.</title>
        <authorList>
            <person name="Kono N."/>
            <person name="Nakamura H."/>
            <person name="Mori M."/>
            <person name="Yoshida Y."/>
            <person name="Ohtoshi R."/>
            <person name="Malay A.D."/>
            <person name="Moran D.A.P."/>
            <person name="Tomita M."/>
            <person name="Numata K."/>
            <person name="Arakawa K."/>
        </authorList>
    </citation>
    <scope>NUCLEOTIDE SEQUENCE</scope>
</reference>
<name>A0A8X6N142_NEPPI</name>
<gene>
    <name evidence="2" type="ORF">NPIL_614301</name>
</gene>